<proteinExistence type="predicted"/>
<dbReference type="EMBL" id="JAXCEI010000001">
    <property type="protein sequence ID" value="MFA1537992.1"/>
    <property type="molecule type" value="Genomic_DNA"/>
</dbReference>
<keyword evidence="2" id="KW-1185">Reference proteome</keyword>
<evidence type="ECO:0000313" key="2">
    <source>
        <dbReference type="Proteomes" id="UP001569963"/>
    </source>
</evidence>
<dbReference type="InterPro" id="IPR017853">
    <property type="entry name" value="GH"/>
</dbReference>
<accession>A0ABV4Q4B2</accession>
<dbReference type="RefSeq" id="WP_371947317.1">
    <property type="nucleotide sequence ID" value="NZ_JAXCEI010000001.1"/>
</dbReference>
<gene>
    <name evidence="1" type="ORF">SM611_03535</name>
</gene>
<reference evidence="1 2" key="1">
    <citation type="submission" date="2023-11" db="EMBL/GenBank/DDBJ databases">
        <title>Actinomadura monticuli sp. nov., isolated from volcanic ash.</title>
        <authorList>
            <person name="Lee S.D."/>
            <person name="Yang H."/>
            <person name="Kim I.S."/>
        </authorList>
    </citation>
    <scope>NUCLEOTIDE SEQUENCE [LARGE SCALE GENOMIC DNA]</scope>
    <source>
        <strain evidence="1 2">DLS-62</strain>
    </source>
</reference>
<dbReference type="SUPFAM" id="SSF51445">
    <property type="entry name" value="(Trans)glycosidases"/>
    <property type="match status" value="1"/>
</dbReference>
<protein>
    <recommendedName>
        <fullName evidence="3">GH26 domain-containing protein</fullName>
    </recommendedName>
</protein>
<evidence type="ECO:0000313" key="1">
    <source>
        <dbReference type="EMBL" id="MFA1537992.1"/>
    </source>
</evidence>
<evidence type="ECO:0008006" key="3">
    <source>
        <dbReference type="Google" id="ProtNLM"/>
    </source>
</evidence>
<dbReference type="Proteomes" id="UP001569963">
    <property type="component" value="Unassembled WGS sequence"/>
</dbReference>
<organism evidence="1 2">
    <name type="scientific">Actinomadura monticuli</name>
    <dbReference type="NCBI Taxonomy" id="3097367"/>
    <lineage>
        <taxon>Bacteria</taxon>
        <taxon>Bacillati</taxon>
        <taxon>Actinomycetota</taxon>
        <taxon>Actinomycetes</taxon>
        <taxon>Streptosporangiales</taxon>
        <taxon>Thermomonosporaceae</taxon>
        <taxon>Actinomadura</taxon>
    </lineage>
</organism>
<name>A0ABV4Q4B2_9ACTN</name>
<comment type="caution">
    <text evidence="1">The sequence shown here is derived from an EMBL/GenBank/DDBJ whole genome shotgun (WGS) entry which is preliminary data.</text>
</comment>
<sequence length="273" mass="29542">MAERDGMLVGASSLSLAGDDFGDLDAAAGPFAVRRSYDKGLPESWAESVAGIDVGKRVSVWSCKPDLGQLAGKALDRRLREFVESIPDSHAAFLTCWHEPDGKIRKGQFTLEEYLPAFRRFCKVVKSVGKPRVYTAQIVEAWSGQRPKKGSTYADLWPGDGYVDVYGVDGYSNTGSAGELWGPAVKFAGSKGIPWGIAEVGCARKIDTSWMVVQAAYAARTSAGGRREQCAFLCWFSNPTGGVVPTPGANRAAQATAKRISKKYYTHPDEYAL</sequence>
<dbReference type="Gene3D" id="3.20.20.80">
    <property type="entry name" value="Glycosidases"/>
    <property type="match status" value="1"/>
</dbReference>